<evidence type="ECO:0000256" key="3">
    <source>
        <dbReference type="ARBA" id="ARBA00009466"/>
    </source>
</evidence>
<evidence type="ECO:0000313" key="8">
    <source>
        <dbReference type="EMBL" id="OXB62762.1"/>
    </source>
</evidence>
<evidence type="ECO:0000256" key="4">
    <source>
        <dbReference type="ARBA" id="ARBA00022448"/>
    </source>
</evidence>
<keyword evidence="4" id="KW-0813">Transport</keyword>
<dbReference type="EMBL" id="MCFN01000200">
    <property type="protein sequence ID" value="OXB62762.1"/>
    <property type="molecule type" value="Genomic_DNA"/>
</dbReference>
<keyword evidence="9" id="KW-1185">Reference proteome</keyword>
<dbReference type="STRING" id="9009.A0A226N5L1"/>
<proteinExistence type="inferred from homology"/>
<accession>A0A226N5L1</accession>
<keyword evidence="7" id="KW-0539">Nucleus</keyword>
<evidence type="ECO:0000313" key="9">
    <source>
        <dbReference type="Proteomes" id="UP000198323"/>
    </source>
</evidence>
<dbReference type="AlphaFoldDB" id="A0A226N5L1"/>
<evidence type="ECO:0000256" key="6">
    <source>
        <dbReference type="ARBA" id="ARBA00022927"/>
    </source>
</evidence>
<dbReference type="GO" id="GO:0005049">
    <property type="term" value="F:nuclear export signal receptor activity"/>
    <property type="evidence" value="ECO:0007669"/>
    <property type="project" value="InterPro"/>
</dbReference>
<dbReference type="InterPro" id="IPR044189">
    <property type="entry name" value="XPO4/7-like"/>
</dbReference>
<sequence length="108" mass="12408">MELHADSREDEDQYEQFMLPLTAAFETVAQMFSTNTFNEQEAKRTLVGLVRDLRGIAFAFNAKTSFMMLFEWMSQRLQFDVSSPNGILLFRETSKMMTTYGACIPSTP</sequence>
<protein>
    <submittedName>
        <fullName evidence="8">Uncharacterized protein</fullName>
    </submittedName>
</protein>
<comment type="caution">
    <text evidence="8">The sequence shown here is derived from an EMBL/GenBank/DDBJ whole genome shotgun (WGS) entry which is preliminary data.</text>
</comment>
<dbReference type="PANTHER" id="PTHR12596">
    <property type="entry name" value="EXPORTIN 4,7-RELATED"/>
    <property type="match status" value="1"/>
</dbReference>
<keyword evidence="6" id="KW-0653">Protein transport</keyword>
<dbReference type="Proteomes" id="UP000198323">
    <property type="component" value="Unassembled WGS sequence"/>
</dbReference>
<name>A0A226N5L1_CALSU</name>
<evidence type="ECO:0000256" key="7">
    <source>
        <dbReference type="ARBA" id="ARBA00023242"/>
    </source>
</evidence>
<dbReference type="OrthoDB" id="244158at2759"/>
<dbReference type="GO" id="GO:0006611">
    <property type="term" value="P:protein export from nucleus"/>
    <property type="evidence" value="ECO:0007669"/>
    <property type="project" value="TreeGrafter"/>
</dbReference>
<gene>
    <name evidence="8" type="ORF">ASZ78_010829</name>
</gene>
<dbReference type="GO" id="GO:0005643">
    <property type="term" value="C:nuclear pore"/>
    <property type="evidence" value="ECO:0007669"/>
    <property type="project" value="TreeGrafter"/>
</dbReference>
<organism evidence="8 9">
    <name type="scientific">Callipepla squamata</name>
    <name type="common">Scaled quail</name>
    <dbReference type="NCBI Taxonomy" id="9009"/>
    <lineage>
        <taxon>Eukaryota</taxon>
        <taxon>Metazoa</taxon>
        <taxon>Chordata</taxon>
        <taxon>Craniata</taxon>
        <taxon>Vertebrata</taxon>
        <taxon>Euteleostomi</taxon>
        <taxon>Archelosauria</taxon>
        <taxon>Archosauria</taxon>
        <taxon>Dinosauria</taxon>
        <taxon>Saurischia</taxon>
        <taxon>Theropoda</taxon>
        <taxon>Coelurosauria</taxon>
        <taxon>Aves</taxon>
        <taxon>Neognathae</taxon>
        <taxon>Galloanserae</taxon>
        <taxon>Galliformes</taxon>
        <taxon>Odontophoridae</taxon>
        <taxon>Callipepla</taxon>
    </lineage>
</organism>
<evidence type="ECO:0000256" key="2">
    <source>
        <dbReference type="ARBA" id="ARBA00004496"/>
    </source>
</evidence>
<reference evidence="8 9" key="1">
    <citation type="submission" date="2016-07" db="EMBL/GenBank/DDBJ databases">
        <title>Disparate Historic Effective Population Sizes Predicted by Modern Levels of Genome Diversity for the Scaled Quail (Callipepla squamata) and the Northern Bobwhite (Colinus virginianus): Inferences from First and Second Generation Draft Genome Assemblies for Sympatric New World Quail.</title>
        <authorList>
            <person name="Oldeschulte D.L."/>
            <person name="Halley Y.A."/>
            <person name="Bhattarai E.K."/>
            <person name="Brashear W.A."/>
            <person name="Hill J."/>
            <person name="Metz R.P."/>
            <person name="Johnson C.D."/>
            <person name="Rollins D."/>
            <person name="Peterson M.J."/>
            <person name="Bickhart D.M."/>
            <person name="Decker J.E."/>
            <person name="Seabury C.M."/>
        </authorList>
    </citation>
    <scope>NUCLEOTIDE SEQUENCE [LARGE SCALE GENOMIC DNA]</scope>
    <source>
        <strain evidence="8 9">Texas</strain>
        <tissue evidence="8">Leg muscle</tissue>
    </source>
</reference>
<evidence type="ECO:0000256" key="5">
    <source>
        <dbReference type="ARBA" id="ARBA00022490"/>
    </source>
</evidence>
<comment type="subcellular location">
    <subcellularLocation>
        <location evidence="2">Cytoplasm</location>
    </subcellularLocation>
    <subcellularLocation>
        <location evidence="1">Nucleus</location>
    </subcellularLocation>
</comment>
<dbReference type="GO" id="GO:0005737">
    <property type="term" value="C:cytoplasm"/>
    <property type="evidence" value="ECO:0007669"/>
    <property type="project" value="UniProtKB-SubCell"/>
</dbReference>
<keyword evidence="5" id="KW-0963">Cytoplasm</keyword>
<dbReference type="PANTHER" id="PTHR12596:SF11">
    <property type="entry name" value="EXPORTIN-7"/>
    <property type="match status" value="1"/>
</dbReference>
<evidence type="ECO:0000256" key="1">
    <source>
        <dbReference type="ARBA" id="ARBA00004123"/>
    </source>
</evidence>
<comment type="similarity">
    <text evidence="3">Belongs to the exportin family.</text>
</comment>